<reference evidence="5 6" key="1">
    <citation type="submission" date="2019-02" db="EMBL/GenBank/DDBJ databases">
        <title>Deep-cultivation of Planctomycetes and their phenomic and genomic characterization uncovers novel biology.</title>
        <authorList>
            <person name="Wiegand S."/>
            <person name="Jogler M."/>
            <person name="Boedeker C."/>
            <person name="Pinto D."/>
            <person name="Vollmers J."/>
            <person name="Rivas-Marin E."/>
            <person name="Kohn T."/>
            <person name="Peeters S.H."/>
            <person name="Heuer A."/>
            <person name="Rast P."/>
            <person name="Oberbeckmann S."/>
            <person name="Bunk B."/>
            <person name="Jeske O."/>
            <person name="Meyerdierks A."/>
            <person name="Storesund J.E."/>
            <person name="Kallscheuer N."/>
            <person name="Luecker S."/>
            <person name="Lage O.M."/>
            <person name="Pohl T."/>
            <person name="Merkel B.J."/>
            <person name="Hornburger P."/>
            <person name="Mueller R.-W."/>
            <person name="Bruemmer F."/>
            <person name="Labrenz M."/>
            <person name="Spormann A.M."/>
            <person name="Op den Camp H."/>
            <person name="Overmann J."/>
            <person name="Amann R."/>
            <person name="Jetten M.S.M."/>
            <person name="Mascher T."/>
            <person name="Medema M.H."/>
            <person name="Devos D.P."/>
            <person name="Kaster A.-K."/>
            <person name="Ovreas L."/>
            <person name="Rohde M."/>
            <person name="Galperin M.Y."/>
            <person name="Jogler C."/>
        </authorList>
    </citation>
    <scope>NUCLEOTIDE SEQUENCE [LARGE SCALE GENOMIC DNA]</scope>
    <source>
        <strain evidence="5 6">Pla85_3_4</strain>
    </source>
</reference>
<feature type="signal peptide" evidence="1">
    <location>
        <begin position="1"/>
        <end position="22"/>
    </location>
</feature>
<dbReference type="EMBL" id="CP036433">
    <property type="protein sequence ID" value="QDU99180.1"/>
    <property type="molecule type" value="Genomic_DNA"/>
</dbReference>
<evidence type="ECO:0000313" key="5">
    <source>
        <dbReference type="EMBL" id="QDU99180.1"/>
    </source>
</evidence>
<dbReference type="InterPro" id="IPR036909">
    <property type="entry name" value="Cyt_c-like_dom_sf"/>
</dbReference>
<evidence type="ECO:0000259" key="4">
    <source>
        <dbReference type="Pfam" id="PF07635"/>
    </source>
</evidence>
<dbReference type="InterPro" id="IPR022655">
    <property type="entry name" value="DUF1553"/>
</dbReference>
<dbReference type="KEGG" id="lcre:Pla8534_70930"/>
<keyword evidence="1" id="KW-0732">Signal</keyword>
<feature type="domain" description="Cytochrome C Planctomycete-type" evidence="4">
    <location>
        <begin position="40"/>
        <end position="93"/>
    </location>
</feature>
<keyword evidence="6" id="KW-1185">Reference proteome</keyword>
<dbReference type="Pfam" id="PF07587">
    <property type="entry name" value="PSD1"/>
    <property type="match status" value="1"/>
</dbReference>
<sequence precursor="true">MAINGKGFWLVMVLLGVSAATAEEPMQFNRDIRPLLSQNCFRCHGPDAEQRQGDLRLDTEAGIRQAFAGGLADSPAWERIASTDPDEQMPPPDSNLTLNSQQLGAVKQWLAEGAKWQGHWAFLPPVRSPAPDTPAHPQAAPIDRFLYQRLAQEGITPAPAADPATLLRRLSLDLTGLPPEPAEVAAFVADPSPQAYAAAVDRLLASPHFGERLALMWLDLVRYADSVGYHKDSHRDCFHYRDYVIDAFNQNTPYDQFVTEQLAGDLLTGSPLEEYRWKIASGFNRMIQTTSEGGAQPKEYLARYAADRVRNTSAIFLGTTMGCAECHDHKYDPFTANDFYSFAAFFADLAERGVGYPTHTPMPTLAQLDEWRRLSAQLDQLQRQRAPVTEDEPPAVEPEIAAVEARLAAVSRPENWQKTLITLTGKPREMRFLARGNWLDDSGPIVLPATPSFLTSAVIPADQATDNADAERLTRLDLARWIVAPDNPLPARVMVNRLWKLYFGEGLSRSLDDLGAQGGWPTHPELLDWLAIDFIDSGWDIKHAIRQMVLSEAYQRSSNGTPELRRIDPENRLLARQSSWRLPAELIRDNALAISGLLSPKMFGRSVRPYQPDNYWYRLYKDGKYVQDHGDDLYRRGLYTYWRRSFWHPSLRAFDAPAREECVAQRPRSNTPLQSLTLLNDPTYVEAARVLAAAMIEQGGAEPSDQIAFAFERAVARPPLPAELQVLTTLYAQQQANYQADPAAAKALLAVGEKPAPAEIDPAALAAATAVARTILNLHETITRN</sequence>
<gene>
    <name evidence="5" type="ORF">Pla8534_70930</name>
</gene>
<dbReference type="Pfam" id="PF07635">
    <property type="entry name" value="PSCyt1"/>
    <property type="match status" value="1"/>
</dbReference>
<dbReference type="InterPro" id="IPR011444">
    <property type="entry name" value="DUF1549"/>
</dbReference>
<dbReference type="Proteomes" id="UP000317648">
    <property type="component" value="Chromosome"/>
</dbReference>
<protein>
    <submittedName>
        <fullName evidence="5">Planctomycete cytochrome C</fullName>
    </submittedName>
</protein>
<accession>A0A518E504</accession>
<evidence type="ECO:0000256" key="1">
    <source>
        <dbReference type="SAM" id="SignalP"/>
    </source>
</evidence>
<dbReference type="SUPFAM" id="SSF46626">
    <property type="entry name" value="Cytochrome c"/>
    <property type="match status" value="1"/>
</dbReference>
<dbReference type="GO" id="GO:0020037">
    <property type="term" value="F:heme binding"/>
    <property type="evidence" value="ECO:0007669"/>
    <property type="project" value="InterPro"/>
</dbReference>
<organism evidence="5 6">
    <name type="scientific">Lignipirellula cremea</name>
    <dbReference type="NCBI Taxonomy" id="2528010"/>
    <lineage>
        <taxon>Bacteria</taxon>
        <taxon>Pseudomonadati</taxon>
        <taxon>Planctomycetota</taxon>
        <taxon>Planctomycetia</taxon>
        <taxon>Pirellulales</taxon>
        <taxon>Pirellulaceae</taxon>
        <taxon>Lignipirellula</taxon>
    </lineage>
</organism>
<dbReference type="GO" id="GO:0009055">
    <property type="term" value="F:electron transfer activity"/>
    <property type="evidence" value="ECO:0007669"/>
    <property type="project" value="InterPro"/>
</dbReference>
<evidence type="ECO:0000259" key="2">
    <source>
        <dbReference type="Pfam" id="PF07583"/>
    </source>
</evidence>
<dbReference type="InterPro" id="IPR011429">
    <property type="entry name" value="Cyt_c_Planctomycete-type"/>
</dbReference>
<proteinExistence type="predicted"/>
<dbReference type="PANTHER" id="PTHR35889:SF3">
    <property type="entry name" value="F-BOX DOMAIN-CONTAINING PROTEIN"/>
    <property type="match status" value="1"/>
</dbReference>
<dbReference type="AlphaFoldDB" id="A0A518E504"/>
<feature type="domain" description="DUF1549" evidence="2">
    <location>
        <begin position="141"/>
        <end position="349"/>
    </location>
</feature>
<dbReference type="Pfam" id="PF07583">
    <property type="entry name" value="PSCyt2"/>
    <property type="match status" value="1"/>
</dbReference>
<name>A0A518E504_9BACT</name>
<feature type="domain" description="DUF1553" evidence="3">
    <location>
        <begin position="474"/>
        <end position="730"/>
    </location>
</feature>
<feature type="chain" id="PRO_5021720066" evidence="1">
    <location>
        <begin position="23"/>
        <end position="785"/>
    </location>
</feature>
<dbReference type="RefSeq" id="WP_231756480.1">
    <property type="nucleotide sequence ID" value="NZ_CP036433.1"/>
</dbReference>
<dbReference type="PANTHER" id="PTHR35889">
    <property type="entry name" value="CYCLOINULO-OLIGOSACCHARIDE FRUCTANOTRANSFERASE-RELATED"/>
    <property type="match status" value="1"/>
</dbReference>
<evidence type="ECO:0000259" key="3">
    <source>
        <dbReference type="Pfam" id="PF07587"/>
    </source>
</evidence>
<evidence type="ECO:0000313" key="6">
    <source>
        <dbReference type="Proteomes" id="UP000317648"/>
    </source>
</evidence>